<keyword evidence="5" id="KW-0479">Metal-binding</keyword>
<dbReference type="PANTHER" id="PTHR22930">
    <property type="match status" value="1"/>
</dbReference>
<dbReference type="GO" id="GO:0005634">
    <property type="term" value="C:nucleus"/>
    <property type="evidence" value="ECO:0007669"/>
    <property type="project" value="UniProtKB-SubCell"/>
</dbReference>
<keyword evidence="10" id="KW-1185">Reference proteome</keyword>
<comment type="cofactor">
    <cofactor evidence="1">
        <name>a divalent metal cation</name>
        <dbReference type="ChEBI" id="CHEBI:60240"/>
    </cofactor>
</comment>
<dbReference type="InterPro" id="IPR045249">
    <property type="entry name" value="HARBI1-like"/>
</dbReference>
<evidence type="ECO:0000313" key="10">
    <source>
        <dbReference type="Proteomes" id="UP000053240"/>
    </source>
</evidence>
<comment type="similarity">
    <text evidence="3">Belongs to the HARBI1 family.</text>
</comment>
<proteinExistence type="inferred from homology"/>
<keyword evidence="7" id="KW-0539">Nucleus</keyword>
<feature type="non-terminal residue" evidence="9">
    <location>
        <position position="1"/>
    </location>
</feature>
<evidence type="ECO:0000256" key="3">
    <source>
        <dbReference type="ARBA" id="ARBA00006958"/>
    </source>
</evidence>
<keyword evidence="4" id="KW-0540">Nuclease</keyword>
<dbReference type="AlphaFoldDB" id="A0A0N1IID7"/>
<gene>
    <name evidence="9" type="ORF">RR48_05936</name>
</gene>
<dbReference type="GO" id="GO:0004518">
    <property type="term" value="F:nuclease activity"/>
    <property type="evidence" value="ECO:0007669"/>
    <property type="project" value="UniProtKB-KW"/>
</dbReference>
<evidence type="ECO:0000259" key="8">
    <source>
        <dbReference type="Pfam" id="PF13359"/>
    </source>
</evidence>
<accession>A0A0N1IID7</accession>
<dbReference type="Proteomes" id="UP000053240">
    <property type="component" value="Unassembled WGS sequence"/>
</dbReference>
<dbReference type="EMBL" id="KQ459890">
    <property type="protein sequence ID" value="KPJ19550.1"/>
    <property type="molecule type" value="Genomic_DNA"/>
</dbReference>
<evidence type="ECO:0000256" key="1">
    <source>
        <dbReference type="ARBA" id="ARBA00001968"/>
    </source>
</evidence>
<name>A0A0N1IID7_PAPMA</name>
<evidence type="ECO:0000256" key="2">
    <source>
        <dbReference type="ARBA" id="ARBA00004123"/>
    </source>
</evidence>
<sequence length="278" mass="31917">LGRSTVGNIIYQTLNVIWRALRRIHMPSVNQSIFKKKSDDFLMKWQFPNCMGAIGVKNFPIVKSPNIGGERMNNKYCSLVLQAISDADYKFTVIEVVGRECKRDGNIFHFSTSQFKKVLERQQYIIPPGQKLPGSDLTLPHVLVGNAGYPLKTYLMRPYPSLKLDNERKIFNDRLFRARDTIDVAFGVLTNKWHIFNKSLETNTKHAVLIIKATCLLHNIVVDKDGNNDKDYKDCNTLSSNAKDEKVNKSKRNSRSSFHAIAIRDKYKNYFVNNPIET</sequence>
<dbReference type="Pfam" id="PF13359">
    <property type="entry name" value="DDE_Tnp_4"/>
    <property type="match status" value="1"/>
</dbReference>
<dbReference type="GO" id="GO:0016787">
    <property type="term" value="F:hydrolase activity"/>
    <property type="evidence" value="ECO:0007669"/>
    <property type="project" value="UniProtKB-KW"/>
</dbReference>
<dbReference type="InterPro" id="IPR027806">
    <property type="entry name" value="HARBI1_dom"/>
</dbReference>
<evidence type="ECO:0000256" key="4">
    <source>
        <dbReference type="ARBA" id="ARBA00022722"/>
    </source>
</evidence>
<evidence type="ECO:0000256" key="5">
    <source>
        <dbReference type="ARBA" id="ARBA00022723"/>
    </source>
</evidence>
<evidence type="ECO:0000256" key="7">
    <source>
        <dbReference type="ARBA" id="ARBA00023242"/>
    </source>
</evidence>
<protein>
    <recommendedName>
        <fullName evidence="8">DDE Tnp4 domain-containing protein</fullName>
    </recommendedName>
</protein>
<evidence type="ECO:0000256" key="6">
    <source>
        <dbReference type="ARBA" id="ARBA00022801"/>
    </source>
</evidence>
<organism evidence="9 10">
    <name type="scientific">Papilio machaon</name>
    <name type="common">Old World swallowtail butterfly</name>
    <dbReference type="NCBI Taxonomy" id="76193"/>
    <lineage>
        <taxon>Eukaryota</taxon>
        <taxon>Metazoa</taxon>
        <taxon>Ecdysozoa</taxon>
        <taxon>Arthropoda</taxon>
        <taxon>Hexapoda</taxon>
        <taxon>Insecta</taxon>
        <taxon>Pterygota</taxon>
        <taxon>Neoptera</taxon>
        <taxon>Endopterygota</taxon>
        <taxon>Lepidoptera</taxon>
        <taxon>Glossata</taxon>
        <taxon>Ditrysia</taxon>
        <taxon>Papilionoidea</taxon>
        <taxon>Papilionidae</taxon>
        <taxon>Papilioninae</taxon>
        <taxon>Papilio</taxon>
    </lineage>
</organism>
<comment type="subcellular location">
    <subcellularLocation>
        <location evidence="2">Nucleus</location>
    </subcellularLocation>
</comment>
<dbReference type="PANTHER" id="PTHR22930:SF269">
    <property type="entry name" value="NUCLEASE HARBI1-LIKE PROTEIN"/>
    <property type="match status" value="1"/>
</dbReference>
<dbReference type="GO" id="GO:0046872">
    <property type="term" value="F:metal ion binding"/>
    <property type="evidence" value="ECO:0007669"/>
    <property type="project" value="UniProtKB-KW"/>
</dbReference>
<reference evidence="9 10" key="1">
    <citation type="journal article" date="2015" name="Nat. Commun.">
        <title>Outbred genome sequencing and CRISPR/Cas9 gene editing in butterflies.</title>
        <authorList>
            <person name="Li X."/>
            <person name="Fan D."/>
            <person name="Zhang W."/>
            <person name="Liu G."/>
            <person name="Zhang L."/>
            <person name="Zhao L."/>
            <person name="Fang X."/>
            <person name="Chen L."/>
            <person name="Dong Y."/>
            <person name="Chen Y."/>
            <person name="Ding Y."/>
            <person name="Zhao R."/>
            <person name="Feng M."/>
            <person name="Zhu Y."/>
            <person name="Feng Y."/>
            <person name="Jiang X."/>
            <person name="Zhu D."/>
            <person name="Xiang H."/>
            <person name="Feng X."/>
            <person name="Li S."/>
            <person name="Wang J."/>
            <person name="Zhang G."/>
            <person name="Kronforst M.R."/>
            <person name="Wang W."/>
        </authorList>
    </citation>
    <scope>NUCLEOTIDE SEQUENCE [LARGE SCALE GENOMIC DNA]</scope>
    <source>
        <strain evidence="9">Ya'a_city_454_Pm</strain>
        <tissue evidence="9">Whole body</tissue>
    </source>
</reference>
<feature type="domain" description="DDE Tnp4" evidence="8">
    <location>
        <begin position="75"/>
        <end position="219"/>
    </location>
</feature>
<dbReference type="InParanoid" id="A0A0N1IID7"/>
<keyword evidence="6" id="KW-0378">Hydrolase</keyword>
<evidence type="ECO:0000313" key="9">
    <source>
        <dbReference type="EMBL" id="KPJ19550.1"/>
    </source>
</evidence>